<evidence type="ECO:0000259" key="5">
    <source>
        <dbReference type="PROSITE" id="PS50865"/>
    </source>
</evidence>
<dbReference type="Gene3D" id="6.10.140.2220">
    <property type="match status" value="1"/>
</dbReference>
<organism evidence="6 7">
    <name type="scientific">Heliocybe sulcata</name>
    <dbReference type="NCBI Taxonomy" id="5364"/>
    <lineage>
        <taxon>Eukaryota</taxon>
        <taxon>Fungi</taxon>
        <taxon>Dikarya</taxon>
        <taxon>Basidiomycota</taxon>
        <taxon>Agaricomycotina</taxon>
        <taxon>Agaricomycetes</taxon>
        <taxon>Gloeophyllales</taxon>
        <taxon>Gloeophyllaceae</taxon>
        <taxon>Heliocybe</taxon>
    </lineage>
</organism>
<keyword evidence="7" id="KW-1185">Reference proteome</keyword>
<dbReference type="AlphaFoldDB" id="A0A5C3N3N1"/>
<dbReference type="Proteomes" id="UP000305948">
    <property type="component" value="Unassembled WGS sequence"/>
</dbReference>
<evidence type="ECO:0000256" key="2">
    <source>
        <dbReference type="ARBA" id="ARBA00022771"/>
    </source>
</evidence>
<dbReference type="SUPFAM" id="SSF144232">
    <property type="entry name" value="HIT/MYND zinc finger-like"/>
    <property type="match status" value="1"/>
</dbReference>
<protein>
    <recommendedName>
        <fullName evidence="5">MYND-type domain-containing protein</fullName>
    </recommendedName>
</protein>
<sequence>MCEGTNCDKREGRDLPKLSRCTRCQIALYCSRDCLRGDWPKHKLACCAPGQREHMLPSQRVVHTDVLRDMIRRLLADIEYGLYVGFPPTSGRAYFI</sequence>
<evidence type="ECO:0000256" key="1">
    <source>
        <dbReference type="ARBA" id="ARBA00022723"/>
    </source>
</evidence>
<dbReference type="GO" id="GO:0008270">
    <property type="term" value="F:zinc ion binding"/>
    <property type="evidence" value="ECO:0007669"/>
    <property type="project" value="UniProtKB-KW"/>
</dbReference>
<name>A0A5C3N3N1_9AGAM</name>
<keyword evidence="1" id="KW-0479">Metal-binding</keyword>
<evidence type="ECO:0000313" key="6">
    <source>
        <dbReference type="EMBL" id="TFK48401.1"/>
    </source>
</evidence>
<dbReference type="EMBL" id="ML213519">
    <property type="protein sequence ID" value="TFK48401.1"/>
    <property type="molecule type" value="Genomic_DNA"/>
</dbReference>
<keyword evidence="2 4" id="KW-0863">Zinc-finger</keyword>
<gene>
    <name evidence="6" type="ORF">OE88DRAFT_1727698</name>
</gene>
<dbReference type="OrthoDB" id="432970at2759"/>
<accession>A0A5C3N3N1</accession>
<evidence type="ECO:0000256" key="4">
    <source>
        <dbReference type="PROSITE-ProRule" id="PRU00134"/>
    </source>
</evidence>
<dbReference type="InterPro" id="IPR002893">
    <property type="entry name" value="Znf_MYND"/>
</dbReference>
<dbReference type="STRING" id="5364.A0A5C3N3N1"/>
<reference evidence="6 7" key="1">
    <citation type="journal article" date="2019" name="Nat. Ecol. Evol.">
        <title>Megaphylogeny resolves global patterns of mushroom evolution.</title>
        <authorList>
            <person name="Varga T."/>
            <person name="Krizsan K."/>
            <person name="Foldi C."/>
            <person name="Dima B."/>
            <person name="Sanchez-Garcia M."/>
            <person name="Sanchez-Ramirez S."/>
            <person name="Szollosi G.J."/>
            <person name="Szarkandi J.G."/>
            <person name="Papp V."/>
            <person name="Albert L."/>
            <person name="Andreopoulos W."/>
            <person name="Angelini C."/>
            <person name="Antonin V."/>
            <person name="Barry K.W."/>
            <person name="Bougher N.L."/>
            <person name="Buchanan P."/>
            <person name="Buyck B."/>
            <person name="Bense V."/>
            <person name="Catcheside P."/>
            <person name="Chovatia M."/>
            <person name="Cooper J."/>
            <person name="Damon W."/>
            <person name="Desjardin D."/>
            <person name="Finy P."/>
            <person name="Geml J."/>
            <person name="Haridas S."/>
            <person name="Hughes K."/>
            <person name="Justo A."/>
            <person name="Karasinski D."/>
            <person name="Kautmanova I."/>
            <person name="Kiss B."/>
            <person name="Kocsube S."/>
            <person name="Kotiranta H."/>
            <person name="LaButti K.M."/>
            <person name="Lechner B.E."/>
            <person name="Liimatainen K."/>
            <person name="Lipzen A."/>
            <person name="Lukacs Z."/>
            <person name="Mihaltcheva S."/>
            <person name="Morgado L.N."/>
            <person name="Niskanen T."/>
            <person name="Noordeloos M.E."/>
            <person name="Ohm R.A."/>
            <person name="Ortiz-Santana B."/>
            <person name="Ovrebo C."/>
            <person name="Racz N."/>
            <person name="Riley R."/>
            <person name="Savchenko A."/>
            <person name="Shiryaev A."/>
            <person name="Soop K."/>
            <person name="Spirin V."/>
            <person name="Szebenyi C."/>
            <person name="Tomsovsky M."/>
            <person name="Tulloss R.E."/>
            <person name="Uehling J."/>
            <person name="Grigoriev I.V."/>
            <person name="Vagvolgyi C."/>
            <person name="Papp T."/>
            <person name="Martin F.M."/>
            <person name="Miettinen O."/>
            <person name="Hibbett D.S."/>
            <person name="Nagy L.G."/>
        </authorList>
    </citation>
    <scope>NUCLEOTIDE SEQUENCE [LARGE SCALE GENOMIC DNA]</scope>
    <source>
        <strain evidence="6 7">OMC1185</strain>
    </source>
</reference>
<feature type="domain" description="MYND-type" evidence="5">
    <location>
        <begin position="4"/>
        <end position="46"/>
    </location>
</feature>
<evidence type="ECO:0000313" key="7">
    <source>
        <dbReference type="Proteomes" id="UP000305948"/>
    </source>
</evidence>
<dbReference type="PROSITE" id="PS50865">
    <property type="entry name" value="ZF_MYND_2"/>
    <property type="match status" value="1"/>
</dbReference>
<dbReference type="Pfam" id="PF01753">
    <property type="entry name" value="zf-MYND"/>
    <property type="match status" value="1"/>
</dbReference>
<evidence type="ECO:0000256" key="3">
    <source>
        <dbReference type="ARBA" id="ARBA00022833"/>
    </source>
</evidence>
<proteinExistence type="predicted"/>
<keyword evidence="3" id="KW-0862">Zinc</keyword>